<dbReference type="HOGENOM" id="CLU_052345_3_0_4"/>
<keyword evidence="6" id="KW-1185">Reference proteome</keyword>
<dbReference type="PANTHER" id="PTHR47893">
    <property type="entry name" value="REGULATORY PROTEIN PCHR"/>
    <property type="match status" value="1"/>
</dbReference>
<proteinExistence type="predicted"/>
<protein>
    <submittedName>
        <fullName evidence="5">AraC family transcription regulator protein</fullName>
    </submittedName>
</protein>
<dbReference type="eggNOG" id="COG2207">
    <property type="taxonomic scope" value="Bacteria"/>
</dbReference>
<dbReference type="GO" id="GO:0003700">
    <property type="term" value="F:DNA-binding transcription factor activity"/>
    <property type="evidence" value="ECO:0007669"/>
    <property type="project" value="InterPro"/>
</dbReference>
<dbReference type="AlphaFoldDB" id="D8IXN4"/>
<dbReference type="SUPFAM" id="SSF46689">
    <property type="entry name" value="Homeodomain-like"/>
    <property type="match status" value="2"/>
</dbReference>
<dbReference type="EMBL" id="CP002039">
    <property type="protein sequence ID" value="ADJ64136.1"/>
    <property type="molecule type" value="Genomic_DNA"/>
</dbReference>
<keyword evidence="3" id="KW-0804">Transcription</keyword>
<keyword evidence="1" id="KW-0805">Transcription regulation</keyword>
<dbReference type="InterPro" id="IPR018060">
    <property type="entry name" value="HTH_AraC"/>
</dbReference>
<feature type="domain" description="HTH araC/xylS-type" evidence="4">
    <location>
        <begin position="219"/>
        <end position="316"/>
    </location>
</feature>
<dbReference type="InterPro" id="IPR020449">
    <property type="entry name" value="Tscrpt_reg_AraC-type_HTH"/>
</dbReference>
<dbReference type="InterPro" id="IPR009057">
    <property type="entry name" value="Homeodomain-like_sf"/>
</dbReference>
<evidence type="ECO:0000313" key="6">
    <source>
        <dbReference type="Proteomes" id="UP000000329"/>
    </source>
</evidence>
<dbReference type="PROSITE" id="PS01124">
    <property type="entry name" value="HTH_ARAC_FAMILY_2"/>
    <property type="match status" value="1"/>
</dbReference>
<dbReference type="InterPro" id="IPR053142">
    <property type="entry name" value="PchR_regulatory_protein"/>
</dbReference>
<dbReference type="KEGG" id="hse:Hsero_2640"/>
<organism evidence="5 6">
    <name type="scientific">Herbaspirillum seropedicae (strain SmR1)</name>
    <dbReference type="NCBI Taxonomy" id="757424"/>
    <lineage>
        <taxon>Bacteria</taxon>
        <taxon>Pseudomonadati</taxon>
        <taxon>Pseudomonadota</taxon>
        <taxon>Betaproteobacteria</taxon>
        <taxon>Burkholderiales</taxon>
        <taxon>Oxalobacteraceae</taxon>
        <taxon>Herbaspirillum</taxon>
    </lineage>
</organism>
<dbReference type="PANTHER" id="PTHR47893:SF1">
    <property type="entry name" value="REGULATORY PROTEIN PCHR"/>
    <property type="match status" value="1"/>
</dbReference>
<sequence length="322" mass="35004">MDQYNGNWSMAEDGSLSLEHHPLLPSVVLPAEWADMMRLDELAGGITITGWHGHPRQALDVRATGPALFCVALLLEGRAAMALDGGPLLELEAGMAVIQTADRPVAGRFCVEGGSAIRLVDIRFTPEALAAVGGRPLSSLQRDLLRDCSLPEAGALMGGLHAPPVMLRIATDILQCDFSGDLRCLYLRAKALETLAQLLQHLRCGARGEVGTREQRQLLQARQLLEQRYAESWSVDRLAQAVGLNQKKLQAGFRAMAGRTVHAHLRELRLHAAAAMLAEGMGVADTALAVGFSNLSHFSKSFRQTHGVTPSQWKQHAKEYRT</sequence>
<evidence type="ECO:0000256" key="1">
    <source>
        <dbReference type="ARBA" id="ARBA00023015"/>
    </source>
</evidence>
<evidence type="ECO:0000256" key="2">
    <source>
        <dbReference type="ARBA" id="ARBA00023125"/>
    </source>
</evidence>
<dbReference type="GeneID" id="29390362"/>
<dbReference type="STRING" id="757424.Hsero_2640"/>
<dbReference type="Gene3D" id="1.10.10.60">
    <property type="entry name" value="Homeodomain-like"/>
    <property type="match status" value="1"/>
</dbReference>
<dbReference type="Pfam" id="PF12833">
    <property type="entry name" value="HTH_18"/>
    <property type="match status" value="1"/>
</dbReference>
<dbReference type="GO" id="GO:0043565">
    <property type="term" value="F:sequence-specific DNA binding"/>
    <property type="evidence" value="ECO:0007669"/>
    <property type="project" value="InterPro"/>
</dbReference>
<gene>
    <name evidence="5" type="ordered locus">Hsero_2640</name>
</gene>
<dbReference type="RefSeq" id="WP_013234614.1">
    <property type="nucleotide sequence ID" value="NC_014323.1"/>
</dbReference>
<accession>D8IXN4</accession>
<keyword evidence="2" id="KW-0238">DNA-binding</keyword>
<dbReference type="SMART" id="SM00342">
    <property type="entry name" value="HTH_ARAC"/>
    <property type="match status" value="1"/>
</dbReference>
<name>D8IXN4_HERSS</name>
<evidence type="ECO:0000256" key="3">
    <source>
        <dbReference type="ARBA" id="ARBA00023163"/>
    </source>
</evidence>
<evidence type="ECO:0000313" key="5">
    <source>
        <dbReference type="EMBL" id="ADJ64136.1"/>
    </source>
</evidence>
<evidence type="ECO:0000259" key="4">
    <source>
        <dbReference type="PROSITE" id="PS01124"/>
    </source>
</evidence>
<dbReference type="Proteomes" id="UP000000329">
    <property type="component" value="Chromosome"/>
</dbReference>
<dbReference type="InterPro" id="IPR018062">
    <property type="entry name" value="HTH_AraC-typ_CS"/>
</dbReference>
<dbReference type="PRINTS" id="PR00032">
    <property type="entry name" value="HTHARAC"/>
</dbReference>
<reference evidence="5 6" key="1">
    <citation type="submission" date="2010-04" db="EMBL/GenBank/DDBJ databases">
        <title>The genome of Herbaspirillum seropedicae SmR1, an endophytic, nitrogen-fixing, plant-growth promoting beta-Proteobacteria.</title>
        <authorList>
            <person name="Pedrosa F.O."/>
            <person name="Monteiro R.A."/>
            <person name="Wassem R."/>
            <person name="Cruz L.M."/>
            <person name="Ayub R.A."/>
            <person name="Colauto N.B."/>
            <person name="Fernandez M.A."/>
            <person name="Fungaro M.H.P."/>
            <person name="Grisard E.C."/>
            <person name="Hungria M."/>
            <person name="Madeira H.M.F."/>
            <person name="Nodari R.O."/>
            <person name="Osaku C.A."/>
            <person name="Petzl-Erler M.L."/>
            <person name="Terenzi H."/>
            <person name="Vieira L.G.E."/>
            <person name="Almeida M.I.M."/>
            <person name="Alves L.R."/>
            <person name="Arantes O.M.N."/>
            <person name="Balsanelli E."/>
            <person name="Barcellos F.G."/>
            <person name="Baura V.A."/>
            <person name="Binde D.R."/>
            <person name="Campo R.J."/>
            <person name="Chubatsu L.S."/>
            <person name="Chueire L.M.O."/>
            <person name="Ciferri R.R."/>
            <person name="Correa L.C."/>
            <person name="da Conceicao Silva J.L."/>
            <person name="Dabul A.N.G."/>
            <person name="Dambros B.P."/>
            <person name="Faoro H."/>
            <person name="Favetti A."/>
            <person name="Friedermann G."/>
            <person name="Furlaneto M.C."/>
            <person name="Gasques L.S."/>
            <person name="Gimenes C.C.T."/>
            <person name="Gioppo N.M.R."/>
            <person name="Glienke-Blanco C."/>
            <person name="Godoy L.P."/>
            <person name="Guerra M.P."/>
            <person name="Karp S."/>
            <person name="Kava-Cordeiro V."/>
            <person name="Margarido V.P."/>
            <person name="Mathioni S.M."/>
            <person name="Menck-Soares M.A."/>
            <person name="Murace N.K."/>
            <person name="Nicolas M.F."/>
            <person name="Oliveira C.E.C."/>
            <person name="Pagnan N.A.B."/>
            <person name="Pamphile J.A."/>
            <person name="Patussi E.V."/>
            <person name="Pereira L.F.P."/>
            <person name="Pereira-Ferrari L."/>
            <person name="Pinto F.G.S."/>
            <person name="Precoma C."/>
            <person name="Prioli A.J."/>
            <person name="Prioli S.M.A.P."/>
            <person name="Raittz R.T."/>
            <person name="Ramos H.J.O."/>
            <person name="Ribeiro E.M.S.F."/>
            <person name="Rigo L.U."/>
            <person name="Rocha C.L.M.S.C."/>
            <person name="Rocha S.N."/>
            <person name="Santos K."/>
            <person name="Satori D."/>
            <person name="Silva A.G."/>
            <person name="Simao R.C.G."/>
            <person name="Soares M.A.M."/>
            <person name="Souza E.M."/>
            <person name="Steffens M.B.R."/>
            <person name="Steindel M."/>
            <person name="Tadra-Sfeir M.Z."/>
            <person name="Takahashi E.K."/>
            <person name="Torres R.A."/>
            <person name="Valle J.S."/>
            <person name="Vernal J.I."/>
            <person name="Vilas-Boas L.A."/>
            <person name="Watanabe M.A.E."/>
            <person name="Weiss V.A."/>
            <person name="Yates M.A."/>
            <person name="Souza E.M."/>
        </authorList>
    </citation>
    <scope>NUCLEOTIDE SEQUENCE [LARGE SCALE GENOMIC DNA]</scope>
    <source>
        <strain evidence="5 6">SmR1</strain>
    </source>
</reference>
<dbReference type="PROSITE" id="PS00041">
    <property type="entry name" value="HTH_ARAC_FAMILY_1"/>
    <property type="match status" value="1"/>
</dbReference>